<dbReference type="SUPFAM" id="SSF46934">
    <property type="entry name" value="UBA-like"/>
    <property type="match status" value="1"/>
</dbReference>
<dbReference type="PROSITE" id="PS51229">
    <property type="entry name" value="DCUN1"/>
    <property type="match status" value="1"/>
</dbReference>
<reference evidence="5" key="1">
    <citation type="journal article" date="2020" name="Ecol. Evol.">
        <title>Genome structure and content of the rice root-knot nematode (Meloidogyne graminicola).</title>
        <authorList>
            <person name="Phan N.T."/>
            <person name="Danchin E.G.J."/>
            <person name="Klopp C."/>
            <person name="Perfus-Barbeoch L."/>
            <person name="Kozlowski D.K."/>
            <person name="Koutsovoulos G.D."/>
            <person name="Lopez-Roques C."/>
            <person name="Bouchez O."/>
            <person name="Zahm M."/>
            <person name="Besnard G."/>
            <person name="Bellafiore S."/>
        </authorList>
    </citation>
    <scope>NUCLEOTIDE SEQUENCE</scope>
    <source>
        <strain evidence="5">VN-18</strain>
    </source>
</reference>
<dbReference type="EMBL" id="JABEBT010000083">
    <property type="protein sequence ID" value="KAF7633184.1"/>
    <property type="molecule type" value="Genomic_DNA"/>
</dbReference>
<dbReference type="GO" id="GO:0032182">
    <property type="term" value="F:ubiquitin-like protein binding"/>
    <property type="evidence" value="ECO:0007669"/>
    <property type="project" value="TreeGrafter"/>
</dbReference>
<dbReference type="GO" id="GO:0031624">
    <property type="term" value="F:ubiquitin conjugating enzyme binding"/>
    <property type="evidence" value="ECO:0007669"/>
    <property type="project" value="TreeGrafter"/>
</dbReference>
<dbReference type="InterPro" id="IPR014764">
    <property type="entry name" value="DCN-prot"/>
</dbReference>
<dbReference type="OrthoDB" id="286637at2759"/>
<dbReference type="Gene3D" id="1.10.238.200">
    <property type="entry name" value="Cullin, PONY binding domain"/>
    <property type="match status" value="1"/>
</dbReference>
<dbReference type="Pfam" id="PF14555">
    <property type="entry name" value="UBA_4"/>
    <property type="match status" value="1"/>
</dbReference>
<dbReference type="PANTHER" id="PTHR12281">
    <property type="entry name" value="RP42 RELATED"/>
    <property type="match status" value="1"/>
</dbReference>
<comment type="function">
    <text evidence="2">Neddylation of cullins play an essential role in the regulation of SCF-type complexes activity.</text>
</comment>
<sequence length="270" mass="31693">MSRYAKDKKEKVRQFVNFTQTSESTAIQCLTNANWNLEMACDIFYQNPSYFSQVSNSMDTRRLDQFFQKYANDPKDIEQKVENGRIGPHGMVRFLRDLGIDPTSRLALILAWKLKAEKQCEFSQQEFRTGMSALRLVCVDNLEKLKQSLPNVEREILEDRNQFRELYQFAFKYVKLAKQSSMELGTAIECWKILLGNTDSRLFNWIEFLQLKKVRGIPKDTWNLFLDFLTNISTDYSNYDNESAWPVLIDEFVEHELKKIAKNNASTNNN</sequence>
<dbReference type="InterPro" id="IPR042460">
    <property type="entry name" value="DCN1-like_PONY"/>
</dbReference>
<dbReference type="GO" id="GO:0097602">
    <property type="term" value="F:cullin family protein binding"/>
    <property type="evidence" value="ECO:0007669"/>
    <property type="project" value="TreeGrafter"/>
</dbReference>
<dbReference type="EMBL" id="JABEBT010000144">
    <property type="protein sequence ID" value="KAF7629248.1"/>
    <property type="molecule type" value="Genomic_DNA"/>
</dbReference>
<dbReference type="Pfam" id="PF03556">
    <property type="entry name" value="Cullin_binding"/>
    <property type="match status" value="1"/>
</dbReference>
<evidence type="ECO:0000313" key="6">
    <source>
        <dbReference type="Proteomes" id="UP000605970"/>
    </source>
</evidence>
<comment type="caution">
    <text evidence="5">The sequence shown here is derived from an EMBL/GenBank/DDBJ whole genome shotgun (WGS) entry which is preliminary data.</text>
</comment>
<dbReference type="Gene3D" id="1.10.238.10">
    <property type="entry name" value="EF-hand"/>
    <property type="match status" value="1"/>
</dbReference>
<evidence type="ECO:0000256" key="1">
    <source>
        <dbReference type="ARBA" id="ARBA00022786"/>
    </source>
</evidence>
<dbReference type="InterPro" id="IPR005176">
    <property type="entry name" value="PONY_dom"/>
</dbReference>
<feature type="domain" description="DCUN1" evidence="3">
    <location>
        <begin position="58"/>
        <end position="257"/>
    </location>
</feature>
<keyword evidence="6" id="KW-1185">Reference proteome</keyword>
<dbReference type="AlphaFoldDB" id="A0A8S9ZIM1"/>
<dbReference type="CDD" id="cd14350">
    <property type="entry name" value="UBA_DCNL"/>
    <property type="match status" value="1"/>
</dbReference>
<gene>
    <name evidence="5" type="ORF">Mgra_00007461</name>
    <name evidence="4" type="ORF">Mgra_00009237</name>
</gene>
<accession>A0A8S9ZIM1</accession>
<evidence type="ECO:0000313" key="4">
    <source>
        <dbReference type="EMBL" id="KAF7629248.1"/>
    </source>
</evidence>
<dbReference type="InterPro" id="IPR009060">
    <property type="entry name" value="UBA-like_sf"/>
</dbReference>
<protein>
    <recommendedName>
        <fullName evidence="2">Defective in cullin neddylation protein</fullName>
    </recommendedName>
</protein>
<dbReference type="GO" id="GO:0005886">
    <property type="term" value="C:plasma membrane"/>
    <property type="evidence" value="ECO:0007669"/>
    <property type="project" value="UniProtKB-ARBA"/>
</dbReference>
<evidence type="ECO:0000313" key="5">
    <source>
        <dbReference type="EMBL" id="KAF7633184.1"/>
    </source>
</evidence>
<dbReference type="PANTHER" id="PTHR12281:SF32">
    <property type="entry name" value="DCN1-LIKE PROTEIN"/>
    <property type="match status" value="1"/>
</dbReference>
<dbReference type="GO" id="GO:2000436">
    <property type="term" value="P:positive regulation of protein neddylation"/>
    <property type="evidence" value="ECO:0007669"/>
    <property type="project" value="UniProtKB-ARBA"/>
</dbReference>
<dbReference type="GO" id="GO:0000151">
    <property type="term" value="C:ubiquitin ligase complex"/>
    <property type="evidence" value="ECO:0007669"/>
    <property type="project" value="TreeGrafter"/>
</dbReference>
<dbReference type="FunFam" id="1.10.238.200:FF:000003">
    <property type="entry name" value="DCN1-like protein 3"/>
    <property type="match status" value="1"/>
</dbReference>
<organism evidence="5 6">
    <name type="scientific">Meloidogyne graminicola</name>
    <dbReference type="NCBI Taxonomy" id="189291"/>
    <lineage>
        <taxon>Eukaryota</taxon>
        <taxon>Metazoa</taxon>
        <taxon>Ecdysozoa</taxon>
        <taxon>Nematoda</taxon>
        <taxon>Chromadorea</taxon>
        <taxon>Rhabditida</taxon>
        <taxon>Tylenchina</taxon>
        <taxon>Tylenchomorpha</taxon>
        <taxon>Tylenchoidea</taxon>
        <taxon>Meloidogynidae</taxon>
        <taxon>Meloidogyninae</taxon>
        <taxon>Meloidogyne</taxon>
    </lineage>
</organism>
<name>A0A8S9ZIM1_9BILA</name>
<proteinExistence type="predicted"/>
<dbReference type="GO" id="GO:0045116">
    <property type="term" value="P:protein neddylation"/>
    <property type="evidence" value="ECO:0007669"/>
    <property type="project" value="TreeGrafter"/>
</dbReference>
<evidence type="ECO:0000259" key="3">
    <source>
        <dbReference type="PROSITE" id="PS51229"/>
    </source>
</evidence>
<dbReference type="Proteomes" id="UP000605970">
    <property type="component" value="Unassembled WGS sequence"/>
</dbReference>
<dbReference type="Gene3D" id="1.10.8.10">
    <property type="entry name" value="DNA helicase RuvA subunit, C-terminal domain"/>
    <property type="match status" value="1"/>
</dbReference>
<evidence type="ECO:0000256" key="2">
    <source>
        <dbReference type="RuleBase" id="RU410713"/>
    </source>
</evidence>
<keyword evidence="1" id="KW-0833">Ubl conjugation pathway</keyword>